<dbReference type="EMBL" id="JADIKI010000022">
    <property type="protein sequence ID" value="MFK2854844.1"/>
    <property type="molecule type" value="Genomic_DNA"/>
</dbReference>
<accession>A0ABW8IKP9</accession>
<proteinExistence type="predicted"/>
<dbReference type="RefSeq" id="WP_380010091.1">
    <property type="nucleotide sequence ID" value="NZ_JADIKI010000022.1"/>
</dbReference>
<protein>
    <submittedName>
        <fullName evidence="1">Uncharacterized protein</fullName>
    </submittedName>
</protein>
<reference evidence="1 2" key="1">
    <citation type="submission" date="2020-10" db="EMBL/GenBank/DDBJ databases">
        <title>Phylogeny of dyella-like bacteria.</title>
        <authorList>
            <person name="Fu J."/>
        </authorList>
    </citation>
    <scope>NUCLEOTIDE SEQUENCE [LARGE SCALE GENOMIC DNA]</scope>
    <source>
        <strain evidence="1 2">DHG40</strain>
    </source>
</reference>
<keyword evidence="2" id="KW-1185">Reference proteome</keyword>
<gene>
    <name evidence="1" type="ORF">ISP18_09605</name>
</gene>
<evidence type="ECO:0000313" key="2">
    <source>
        <dbReference type="Proteomes" id="UP001620409"/>
    </source>
</evidence>
<evidence type="ECO:0000313" key="1">
    <source>
        <dbReference type="EMBL" id="MFK2854844.1"/>
    </source>
</evidence>
<name>A0ABW8IKP9_9GAMM</name>
<sequence>MFGSIERIRIRVIHRRITFAIRIAYISDDKKHAARANRRALLVTADEPPAEKVVPGVSGFYKALKDEETWRVKASMPNNMHRGCKASSCLIVIPAKAGIQFKYASEGHNTRC</sequence>
<comment type="caution">
    <text evidence="1">The sequence shown here is derived from an EMBL/GenBank/DDBJ whole genome shotgun (WGS) entry which is preliminary data.</text>
</comment>
<organism evidence="1 2">
    <name type="scientific">Dyella humi</name>
    <dbReference type="NCBI Taxonomy" id="1770547"/>
    <lineage>
        <taxon>Bacteria</taxon>
        <taxon>Pseudomonadati</taxon>
        <taxon>Pseudomonadota</taxon>
        <taxon>Gammaproteobacteria</taxon>
        <taxon>Lysobacterales</taxon>
        <taxon>Rhodanobacteraceae</taxon>
        <taxon>Dyella</taxon>
    </lineage>
</organism>
<dbReference type="Proteomes" id="UP001620409">
    <property type="component" value="Unassembled WGS sequence"/>
</dbReference>